<evidence type="ECO:0000256" key="1">
    <source>
        <dbReference type="SAM" id="MobiDB-lite"/>
    </source>
</evidence>
<accession>A0A8K0MRD6</accession>
<organism evidence="2 3">
    <name type="scientific">Rhamnella rubrinervis</name>
    <dbReference type="NCBI Taxonomy" id="2594499"/>
    <lineage>
        <taxon>Eukaryota</taxon>
        <taxon>Viridiplantae</taxon>
        <taxon>Streptophyta</taxon>
        <taxon>Embryophyta</taxon>
        <taxon>Tracheophyta</taxon>
        <taxon>Spermatophyta</taxon>
        <taxon>Magnoliopsida</taxon>
        <taxon>eudicotyledons</taxon>
        <taxon>Gunneridae</taxon>
        <taxon>Pentapetalae</taxon>
        <taxon>rosids</taxon>
        <taxon>fabids</taxon>
        <taxon>Rosales</taxon>
        <taxon>Rhamnaceae</taxon>
        <taxon>rhamnoid group</taxon>
        <taxon>Rhamneae</taxon>
        <taxon>Rhamnella</taxon>
    </lineage>
</organism>
<gene>
    <name evidence="2" type="ORF">FNV43_RR00409</name>
</gene>
<dbReference type="EMBL" id="VOIH02000001">
    <property type="protein sequence ID" value="KAF3455767.1"/>
    <property type="molecule type" value="Genomic_DNA"/>
</dbReference>
<proteinExistence type="predicted"/>
<dbReference type="AlphaFoldDB" id="A0A8K0MRD6"/>
<evidence type="ECO:0000313" key="3">
    <source>
        <dbReference type="Proteomes" id="UP000796880"/>
    </source>
</evidence>
<reference evidence="2" key="1">
    <citation type="submission" date="2020-03" db="EMBL/GenBank/DDBJ databases">
        <title>A high-quality chromosome-level genome assembly of a woody plant with both climbing and erect habits, Rhamnella rubrinervis.</title>
        <authorList>
            <person name="Lu Z."/>
            <person name="Yang Y."/>
            <person name="Zhu X."/>
            <person name="Sun Y."/>
        </authorList>
    </citation>
    <scope>NUCLEOTIDE SEQUENCE</scope>
    <source>
        <strain evidence="2">BYM</strain>
        <tissue evidence="2">Leaf</tissue>
    </source>
</reference>
<dbReference type="Proteomes" id="UP000796880">
    <property type="component" value="Unassembled WGS sequence"/>
</dbReference>
<sequence length="110" mass="12583">MMKMFISKRSRLSSEPTSFHSDIVAKLHQAEVATESSSCKRHQRPGKSHVVSLPDKQYQHDPDEQAALNNHLDHIGVEIPRAFETSPEDPEEEEDPDEEEEYPEEFPANV</sequence>
<protein>
    <submittedName>
        <fullName evidence="2">Uncharacterized protein</fullName>
    </submittedName>
</protein>
<comment type="caution">
    <text evidence="2">The sequence shown here is derived from an EMBL/GenBank/DDBJ whole genome shotgun (WGS) entry which is preliminary data.</text>
</comment>
<feature type="region of interest" description="Disordered" evidence="1">
    <location>
        <begin position="80"/>
        <end position="110"/>
    </location>
</feature>
<keyword evidence="3" id="KW-1185">Reference proteome</keyword>
<feature type="region of interest" description="Disordered" evidence="1">
    <location>
        <begin position="34"/>
        <end position="54"/>
    </location>
</feature>
<feature type="compositionally biased region" description="Acidic residues" evidence="1">
    <location>
        <begin position="86"/>
        <end position="104"/>
    </location>
</feature>
<name>A0A8K0MRD6_9ROSA</name>
<evidence type="ECO:0000313" key="2">
    <source>
        <dbReference type="EMBL" id="KAF3455767.1"/>
    </source>
</evidence>